<dbReference type="AlphaFoldDB" id="A0A1I2F721"/>
<gene>
    <name evidence="1" type="ORF">SAMN05216574_10813</name>
</gene>
<accession>A0A1I2F721</accession>
<sequence length="251" mass="26470">MTAGSPSSSATTAHQPPVAERARTVAARPAASLHCAGLGICQLWGATTTARGDVLLVVPAAGELVTALARSPLGDVPARLTVTDRAPRPLRHPVRGLVQLTGWVMPVPEDDVARLVLDFADAYPCDSLFDVGLSASLVRLDLADVVLEEAGVSSDVEPEDFLAAHPDVVSAAETELMTAESRALGRLGDRVQQWAGRHDDVRLLGLDRFGVRFRVQGRTGCYDLRVPFGFPLDGPAGFPAALDHLLTCGPA</sequence>
<dbReference type="SUPFAM" id="SSF50475">
    <property type="entry name" value="FMN-binding split barrel"/>
    <property type="match status" value="1"/>
</dbReference>
<dbReference type="Proteomes" id="UP000198589">
    <property type="component" value="Unassembled WGS sequence"/>
</dbReference>
<dbReference type="EMBL" id="FOND01000008">
    <property type="protein sequence ID" value="SFF00955.1"/>
    <property type="molecule type" value="Genomic_DNA"/>
</dbReference>
<evidence type="ECO:0008006" key="3">
    <source>
        <dbReference type="Google" id="ProtNLM"/>
    </source>
</evidence>
<name>A0A1I2F721_9ACTN</name>
<evidence type="ECO:0000313" key="1">
    <source>
        <dbReference type="EMBL" id="SFF00955.1"/>
    </source>
</evidence>
<keyword evidence="2" id="KW-1185">Reference proteome</keyword>
<organism evidence="1 2">
    <name type="scientific">Blastococcus tunisiensis</name>
    <dbReference type="NCBI Taxonomy" id="1798228"/>
    <lineage>
        <taxon>Bacteria</taxon>
        <taxon>Bacillati</taxon>
        <taxon>Actinomycetota</taxon>
        <taxon>Actinomycetes</taxon>
        <taxon>Geodermatophilales</taxon>
        <taxon>Geodermatophilaceae</taxon>
        <taxon>Blastococcus</taxon>
    </lineage>
</organism>
<proteinExistence type="predicted"/>
<dbReference type="STRING" id="1798228.SAMN05216574_10813"/>
<dbReference type="InterPro" id="IPR037119">
    <property type="entry name" value="Haem_oxidase_HugZ-like_sf"/>
</dbReference>
<dbReference type="RefSeq" id="WP_092198332.1">
    <property type="nucleotide sequence ID" value="NZ_FOND01000008.1"/>
</dbReference>
<protein>
    <recommendedName>
        <fullName evidence="3">DUF2470 domain-containing protein</fullName>
    </recommendedName>
</protein>
<dbReference type="OrthoDB" id="3381348at2"/>
<dbReference type="Gene3D" id="3.20.180.10">
    <property type="entry name" value="PNP-oxidase-like"/>
    <property type="match status" value="1"/>
</dbReference>
<reference evidence="2" key="1">
    <citation type="submission" date="2016-10" db="EMBL/GenBank/DDBJ databases">
        <authorList>
            <person name="Varghese N."/>
            <person name="Submissions S."/>
        </authorList>
    </citation>
    <scope>NUCLEOTIDE SEQUENCE [LARGE SCALE GENOMIC DNA]</scope>
    <source>
        <strain evidence="2">DSM 46838</strain>
    </source>
</reference>
<evidence type="ECO:0000313" key="2">
    <source>
        <dbReference type="Proteomes" id="UP000198589"/>
    </source>
</evidence>